<feature type="chain" id="PRO_5017176541" description="Tetratricopeptide repeat protein" evidence="3">
    <location>
        <begin position="24"/>
        <end position="745"/>
    </location>
</feature>
<sequence length="745" mass="84050">MKTFFRCAIFSFFVCACAFLCVAHSVAPQDNDAPVGPLPDTLMTSDAPGIMLEARSARQQHDYSLALVLYRSVITSFPDAPERELAEEELNELLKTLRSSVIQEIALRELGRSFSVVSRQLLNYDATRLLLKSFPSKKLFGEAKHNLKQHLSDFIVRFRMRYAAEPNTPLVYTGVSMRDGAWVFNFTLGKRNISVPQGGIVSIFKVTGYDPVTDAVTLTELKDLDYRLLQKNQKPIYRAFSAKVSHIPLNRTFVGYFYFDHIEEYTGFNYYGLVHSDEQKLTLDVPVESAIRSYHFENNALRVHESFAVADGESAIEQKDSSFGEDDTARRNLARLAFYMQSRQWLNSVALSLSVIDKEFYPEYKDRFDGAYFLIAEAVRSTSRHERDLDKALYLMNNSYWFSALSELLDITASDAPEQVMAAARSALVDLAHKPELTWFTTSIEPIVFPVSFMGYNQTAEGHEQFQINHKGRSYFLGKGESMAGITMKGSEEKEIEVLNPSLNAMEKRLLRWLVAQTSSPHPVTLLPGESFNDPSWIYAELEDQLSGKIYPGYILLDSYTAQNNEARYGIITSDPSTSASYYFSGFSSDAPVKLTPKQQKDARIISTQDTEAMQMVEDFVGKISFSEIRKYYTLNQIDPSVFSGSDAPNPVENEYAPSAAEKPVTEPEPARVQSEKSTVSASSAVQDQTGKPNVSQPETSPPDELEQRKAKLSLKKKLIRILAVLIVLWMMFIIYKLVRALKSN</sequence>
<evidence type="ECO:0000313" key="4">
    <source>
        <dbReference type="EMBL" id="RJP61128.1"/>
    </source>
</evidence>
<keyword evidence="2" id="KW-0812">Transmembrane</keyword>
<keyword evidence="2" id="KW-0472">Membrane</keyword>
<evidence type="ECO:0000256" key="2">
    <source>
        <dbReference type="SAM" id="Phobius"/>
    </source>
</evidence>
<evidence type="ECO:0000256" key="1">
    <source>
        <dbReference type="SAM" id="MobiDB-lite"/>
    </source>
</evidence>
<feature type="region of interest" description="Disordered" evidence="1">
    <location>
        <begin position="644"/>
        <end position="708"/>
    </location>
</feature>
<name>A0A3A4RHT0_9BACT</name>
<keyword evidence="2" id="KW-1133">Transmembrane helix</keyword>
<evidence type="ECO:0000313" key="5">
    <source>
        <dbReference type="Proteomes" id="UP000266426"/>
    </source>
</evidence>
<gene>
    <name evidence="4" type="ORF">C4541_02765</name>
</gene>
<accession>A0A3A4RHT0</accession>
<evidence type="ECO:0000256" key="3">
    <source>
        <dbReference type="SAM" id="SignalP"/>
    </source>
</evidence>
<dbReference type="EMBL" id="QZJZ01000016">
    <property type="protein sequence ID" value="RJP61128.1"/>
    <property type="molecule type" value="Genomic_DNA"/>
</dbReference>
<dbReference type="Proteomes" id="UP000266426">
    <property type="component" value="Unassembled WGS sequence"/>
</dbReference>
<proteinExistence type="predicted"/>
<dbReference type="AlphaFoldDB" id="A0A3A4RHT0"/>
<comment type="caution">
    <text evidence="4">The sequence shown here is derived from an EMBL/GenBank/DDBJ whole genome shotgun (WGS) entry which is preliminary data.</text>
</comment>
<feature type="transmembrane region" description="Helical" evidence="2">
    <location>
        <begin position="719"/>
        <end position="739"/>
    </location>
</feature>
<reference evidence="4 5" key="1">
    <citation type="journal article" date="2017" name="ISME J.">
        <title>Energy and carbon metabolisms in a deep terrestrial subsurface fluid microbial community.</title>
        <authorList>
            <person name="Momper L."/>
            <person name="Jungbluth S.P."/>
            <person name="Lee M.D."/>
            <person name="Amend J.P."/>
        </authorList>
    </citation>
    <scope>NUCLEOTIDE SEQUENCE [LARGE SCALE GENOMIC DNA]</scope>
    <source>
        <strain evidence="4">SURF_26</strain>
    </source>
</reference>
<dbReference type="PROSITE" id="PS51257">
    <property type="entry name" value="PROKAR_LIPOPROTEIN"/>
    <property type="match status" value="1"/>
</dbReference>
<organism evidence="4 5">
    <name type="scientific">Candidatus Auribacter fodinae</name>
    <dbReference type="NCBI Taxonomy" id="2093366"/>
    <lineage>
        <taxon>Bacteria</taxon>
        <taxon>Pseudomonadati</taxon>
        <taxon>Candidatus Auribacterota</taxon>
        <taxon>Candidatus Auribacteria</taxon>
        <taxon>Candidatus Auribacterales</taxon>
        <taxon>Candidatus Auribacteraceae</taxon>
        <taxon>Candidatus Auribacter</taxon>
    </lineage>
</organism>
<protein>
    <recommendedName>
        <fullName evidence="6">Tetratricopeptide repeat protein</fullName>
    </recommendedName>
</protein>
<feature type="compositionally biased region" description="Polar residues" evidence="1">
    <location>
        <begin position="676"/>
        <end position="699"/>
    </location>
</feature>
<keyword evidence="3" id="KW-0732">Signal</keyword>
<feature type="signal peptide" evidence="3">
    <location>
        <begin position="1"/>
        <end position="23"/>
    </location>
</feature>
<evidence type="ECO:0008006" key="6">
    <source>
        <dbReference type="Google" id="ProtNLM"/>
    </source>
</evidence>